<dbReference type="Proteomes" id="UP000708208">
    <property type="component" value="Unassembled WGS sequence"/>
</dbReference>
<dbReference type="AlphaFoldDB" id="A0A8J2LJ58"/>
<comment type="similarity">
    <text evidence="2">Belongs to the TMC family.</text>
</comment>
<evidence type="ECO:0000259" key="8">
    <source>
        <dbReference type="Pfam" id="PF07810"/>
    </source>
</evidence>
<dbReference type="GO" id="GO:0008381">
    <property type="term" value="F:mechanosensitive monoatomic ion channel activity"/>
    <property type="evidence" value="ECO:0007669"/>
    <property type="project" value="TreeGrafter"/>
</dbReference>
<gene>
    <name evidence="9" type="ORF">AFUS01_LOCUS34224</name>
</gene>
<comment type="subcellular location">
    <subcellularLocation>
        <location evidence="1">Membrane</location>
        <topology evidence="1">Multi-pass membrane protein</topology>
    </subcellularLocation>
</comment>
<evidence type="ECO:0000313" key="9">
    <source>
        <dbReference type="EMBL" id="CAG7824044.1"/>
    </source>
</evidence>
<feature type="transmembrane region" description="Helical" evidence="7">
    <location>
        <begin position="637"/>
        <end position="655"/>
    </location>
</feature>
<feature type="transmembrane region" description="Helical" evidence="7">
    <location>
        <begin position="112"/>
        <end position="136"/>
    </location>
</feature>
<proteinExistence type="inferred from homology"/>
<evidence type="ECO:0000256" key="5">
    <source>
        <dbReference type="ARBA" id="ARBA00023136"/>
    </source>
</evidence>
<feature type="transmembrane region" description="Helical" evidence="7">
    <location>
        <begin position="230"/>
        <end position="251"/>
    </location>
</feature>
<dbReference type="PANTHER" id="PTHR23302:SF24">
    <property type="entry name" value="TMC DOMAIN-CONTAINING PROTEIN"/>
    <property type="match status" value="1"/>
</dbReference>
<evidence type="ECO:0000313" key="10">
    <source>
        <dbReference type="Proteomes" id="UP000708208"/>
    </source>
</evidence>
<feature type="region of interest" description="Disordered" evidence="6">
    <location>
        <begin position="826"/>
        <end position="929"/>
    </location>
</feature>
<organism evidence="9 10">
    <name type="scientific">Allacma fusca</name>
    <dbReference type="NCBI Taxonomy" id="39272"/>
    <lineage>
        <taxon>Eukaryota</taxon>
        <taxon>Metazoa</taxon>
        <taxon>Ecdysozoa</taxon>
        <taxon>Arthropoda</taxon>
        <taxon>Hexapoda</taxon>
        <taxon>Collembola</taxon>
        <taxon>Symphypleona</taxon>
        <taxon>Sminthuridae</taxon>
        <taxon>Allacma</taxon>
    </lineage>
</organism>
<accession>A0A8J2LJ58</accession>
<evidence type="ECO:0000256" key="2">
    <source>
        <dbReference type="ARBA" id="ARBA00006510"/>
    </source>
</evidence>
<evidence type="ECO:0000256" key="3">
    <source>
        <dbReference type="ARBA" id="ARBA00022692"/>
    </source>
</evidence>
<evidence type="ECO:0000256" key="7">
    <source>
        <dbReference type="SAM" id="Phobius"/>
    </source>
</evidence>
<feature type="transmembrane region" description="Helical" evidence="7">
    <location>
        <begin position="362"/>
        <end position="383"/>
    </location>
</feature>
<comment type="caution">
    <text evidence="9">The sequence shown here is derived from an EMBL/GenBank/DDBJ whole genome shotgun (WGS) entry which is preliminary data.</text>
</comment>
<dbReference type="InterPro" id="IPR012496">
    <property type="entry name" value="TMC_dom"/>
</dbReference>
<evidence type="ECO:0000256" key="4">
    <source>
        <dbReference type="ARBA" id="ARBA00022989"/>
    </source>
</evidence>
<feature type="transmembrane region" description="Helical" evidence="7">
    <location>
        <begin position="318"/>
        <end position="342"/>
    </location>
</feature>
<reference evidence="9" key="1">
    <citation type="submission" date="2021-06" db="EMBL/GenBank/DDBJ databases">
        <authorList>
            <person name="Hodson N. C."/>
            <person name="Mongue J. A."/>
            <person name="Jaron S. K."/>
        </authorList>
    </citation>
    <scope>NUCLEOTIDE SEQUENCE</scope>
</reference>
<dbReference type="EMBL" id="CAJVCH010531461">
    <property type="protein sequence ID" value="CAG7824044.1"/>
    <property type="molecule type" value="Genomic_DNA"/>
</dbReference>
<evidence type="ECO:0000256" key="6">
    <source>
        <dbReference type="SAM" id="MobiDB-lite"/>
    </source>
</evidence>
<feature type="transmembrane region" description="Helical" evidence="7">
    <location>
        <begin position="571"/>
        <end position="595"/>
    </location>
</feature>
<keyword evidence="4 7" id="KW-1133">Transmembrane helix</keyword>
<feature type="compositionally biased region" description="Basic and acidic residues" evidence="6">
    <location>
        <begin position="887"/>
        <end position="897"/>
    </location>
</feature>
<evidence type="ECO:0000256" key="1">
    <source>
        <dbReference type="ARBA" id="ARBA00004141"/>
    </source>
</evidence>
<keyword evidence="10" id="KW-1185">Reference proteome</keyword>
<protein>
    <recommendedName>
        <fullName evidence="8">TMC domain-containing protein</fullName>
    </recommendedName>
</protein>
<keyword evidence="5 7" id="KW-0472">Membrane</keyword>
<feature type="transmembrane region" description="Helical" evidence="7">
    <location>
        <begin position="534"/>
        <end position="559"/>
    </location>
</feature>
<dbReference type="PANTHER" id="PTHR23302">
    <property type="entry name" value="TRANSMEMBRANE CHANNEL-RELATED"/>
    <property type="match status" value="1"/>
</dbReference>
<feature type="domain" description="TMC" evidence="8">
    <location>
        <begin position="456"/>
        <end position="563"/>
    </location>
</feature>
<dbReference type="InterPro" id="IPR038900">
    <property type="entry name" value="TMC"/>
</dbReference>
<keyword evidence="3 7" id="KW-0812">Transmembrane</keyword>
<feature type="transmembrane region" description="Helical" evidence="7">
    <location>
        <begin position="404"/>
        <end position="426"/>
    </location>
</feature>
<sequence>MTSSQTYTHDYRERFNKKTEKQHYDEVKSLPIRMKDRRVLYGDVQAIYDFEREIQMQGKRSKTIPFFRIRLLWNTFMYHMKTYTMWEASLREIEIQRGTLTANMFYFIKHTLFFNLTLTSIVLAGIIIPHFIIFGWRIDPNTVCPSGFNQSDSAWQNMSQGDLAECCFQHHMTESDSPIKNKKIEWLIRVSKFLGGTSSWLSIPLFYGYYTTHVNSPSTTQDLKAWFPLFYAGSVITVLVISFCILIRNIADGIKEIVRNKDGDVCVFSELVFCGYHHRTLNDKEARFRRKLWLHNVRVAIRAAKAWSRRQIITRKIIVIRIIVFISMAMVIAITGFLIYMWSNFIYDTAETMNDSEKPSIILLRTAVTCLPAIVVSICNTVLPNVFIKISKLEMYTVETSTTLVLYRSLVVRLVSVVLAVSRVFYKSYVCYRVKKHTCTICEKEDKKGHDMRQPCWESVLAREFYKILLVELLMKSFLTVVVDPFRRMLKKIFFRFQIMRRIGTLRFNVIRHSIDIINVQVLCWIGFYFAPTFPLVVCLYLFVIFYVKKFAVLVNCIGAPEAHRVTRTTTIFLSGKLVSFLMVLTFLVVVLGGLQPSRGCGPFASYDVPWQTIDDFILIKDPDSVMFIVFEHVASPSVYVPLIFISLTILYHFYARKGSLSTTAEGVKELITMEGEDKQYLSSRLMQLRFVNQKVNYYDPQSIFDSEKRYVSSTNQRLDLVGQWKDMRAAILPFGMTKAGVQRGELSRKMKIFAPQFRAKSNTSSQKLRQSKQRLQSRLGSIVRRNVSIIELNTQLPQSTNVPVKTTSTKSKTTTLIQLVLEQESKKSGLKLDPNGSPDGPKSQSQAARANKSGGTVSNSQAYLTAGKKPGAQIPQKARSYAGSESNKKTFSDPKTKTNVMPGKTNSQSNKRIIKDPKIITAAVPKKK</sequence>
<dbReference type="GO" id="GO:0005886">
    <property type="term" value="C:plasma membrane"/>
    <property type="evidence" value="ECO:0007669"/>
    <property type="project" value="InterPro"/>
</dbReference>
<dbReference type="Pfam" id="PF07810">
    <property type="entry name" value="TMC"/>
    <property type="match status" value="1"/>
</dbReference>
<name>A0A8J2LJ58_9HEXA</name>
<feature type="compositionally biased region" description="Polar residues" evidence="6">
    <location>
        <begin position="843"/>
        <end position="864"/>
    </location>
</feature>
<dbReference type="OrthoDB" id="1936208at2759"/>